<evidence type="ECO:0000256" key="1">
    <source>
        <dbReference type="SAM" id="Phobius"/>
    </source>
</evidence>
<comment type="caution">
    <text evidence="2">The sequence shown here is derived from an EMBL/GenBank/DDBJ whole genome shotgun (WGS) entry which is preliminary data.</text>
</comment>
<organism evidence="2 3">
    <name type="scientific">Niastella soli</name>
    <dbReference type="NCBI Taxonomy" id="2821487"/>
    <lineage>
        <taxon>Bacteria</taxon>
        <taxon>Pseudomonadati</taxon>
        <taxon>Bacteroidota</taxon>
        <taxon>Chitinophagia</taxon>
        <taxon>Chitinophagales</taxon>
        <taxon>Chitinophagaceae</taxon>
        <taxon>Niastella</taxon>
    </lineage>
</organism>
<feature type="transmembrane region" description="Helical" evidence="1">
    <location>
        <begin position="24"/>
        <end position="41"/>
    </location>
</feature>
<protein>
    <submittedName>
        <fullName evidence="2">Uncharacterized protein</fullName>
    </submittedName>
</protein>
<dbReference type="EMBL" id="JAGHKO010000004">
    <property type="protein sequence ID" value="MBO9201564.1"/>
    <property type="molecule type" value="Genomic_DNA"/>
</dbReference>
<keyword evidence="1" id="KW-0812">Transmembrane</keyword>
<keyword evidence="3" id="KW-1185">Reference proteome</keyword>
<keyword evidence="1" id="KW-1133">Transmembrane helix</keyword>
<evidence type="ECO:0000313" key="3">
    <source>
        <dbReference type="Proteomes" id="UP000677244"/>
    </source>
</evidence>
<dbReference type="Proteomes" id="UP000677244">
    <property type="component" value="Unassembled WGS sequence"/>
</dbReference>
<proteinExistence type="predicted"/>
<reference evidence="2 3" key="1">
    <citation type="submission" date="2021-03" db="EMBL/GenBank/DDBJ databases">
        <title>Assistant Professor.</title>
        <authorList>
            <person name="Huq M.A."/>
        </authorList>
    </citation>
    <scope>NUCLEOTIDE SEQUENCE [LARGE SCALE GENOMIC DNA]</scope>
    <source>
        <strain evidence="2 3">MAH-29</strain>
    </source>
</reference>
<accession>A0ABS3YUQ6</accession>
<name>A0ABS3YUQ6_9BACT</name>
<gene>
    <name evidence="2" type="ORF">J7I42_14880</name>
</gene>
<keyword evidence="1" id="KW-0472">Membrane</keyword>
<sequence length="78" mass="9139">METTYKIQPSRNIEVQGSKQSPNMFLWLLVSAILTLMFKVGRQKRKDSFIAKWVAPIMLYGILNKIKKQLRRDLTKKA</sequence>
<dbReference type="RefSeq" id="WP_209139618.1">
    <property type="nucleotide sequence ID" value="NZ_JAGHKO010000004.1"/>
</dbReference>
<evidence type="ECO:0000313" key="2">
    <source>
        <dbReference type="EMBL" id="MBO9201564.1"/>
    </source>
</evidence>